<feature type="region of interest" description="Disordered" evidence="5">
    <location>
        <begin position="143"/>
        <end position="201"/>
    </location>
</feature>
<dbReference type="InterPro" id="IPR007348">
    <property type="entry name" value="CopC_dom"/>
</dbReference>
<dbReference type="InterPro" id="IPR014756">
    <property type="entry name" value="Ig_E-set"/>
</dbReference>
<evidence type="ECO:0000313" key="9">
    <source>
        <dbReference type="Proteomes" id="UP001501612"/>
    </source>
</evidence>
<sequence length="237" mass="23563">MTTSHPTPQAPAARRLRRPATALAALVVATLGSFVGGTLALGVPTAAAHASLVSATPADGAVVDTPPSEVALTFSEEVRDPAFVSVSHDGQRVGADGRAEVDGATVSVPQTGTEAGAYTVAYRVVSADGHPIEGEYTFEVRNAAPSPSRAAEPSTAPGTAADPGADATPEAGTDAGTDETGTDSTSDTTEDTTEAASQQSEGGFWATNGTVVVIGVGVLLAVVALLLVGRRRGNDAG</sequence>
<feature type="transmembrane region" description="Helical" evidence="6">
    <location>
        <begin position="204"/>
        <end position="228"/>
    </location>
</feature>
<dbReference type="RefSeq" id="WP_344003633.1">
    <property type="nucleotide sequence ID" value="NZ_BAAAMY010000001.1"/>
</dbReference>
<dbReference type="EMBL" id="BAAAMY010000001">
    <property type="protein sequence ID" value="GAA1908229.1"/>
    <property type="molecule type" value="Genomic_DNA"/>
</dbReference>
<keyword evidence="9" id="KW-1185">Reference proteome</keyword>
<feature type="compositionally biased region" description="Low complexity" evidence="5">
    <location>
        <begin position="143"/>
        <end position="175"/>
    </location>
</feature>
<dbReference type="Proteomes" id="UP001501612">
    <property type="component" value="Unassembled WGS sequence"/>
</dbReference>
<reference evidence="8 9" key="1">
    <citation type="journal article" date="2019" name="Int. J. Syst. Evol. Microbiol.">
        <title>The Global Catalogue of Microorganisms (GCM) 10K type strain sequencing project: providing services to taxonomists for standard genome sequencing and annotation.</title>
        <authorList>
            <consortium name="The Broad Institute Genomics Platform"/>
            <consortium name="The Broad Institute Genome Sequencing Center for Infectious Disease"/>
            <person name="Wu L."/>
            <person name="Ma J."/>
        </authorList>
    </citation>
    <scope>NUCLEOTIDE SEQUENCE [LARGE SCALE GENOMIC DNA]</scope>
    <source>
        <strain evidence="8 9">JCM 14046</strain>
    </source>
</reference>
<dbReference type="Pfam" id="PF04234">
    <property type="entry name" value="CopC"/>
    <property type="match status" value="1"/>
</dbReference>
<proteinExistence type="predicted"/>
<feature type="domain" description="CopC" evidence="7">
    <location>
        <begin position="49"/>
        <end position="140"/>
    </location>
</feature>
<evidence type="ECO:0000256" key="2">
    <source>
        <dbReference type="ARBA" id="ARBA00022723"/>
    </source>
</evidence>
<dbReference type="InterPro" id="IPR014755">
    <property type="entry name" value="Cu-Rt/internalin_Ig-like"/>
</dbReference>
<name>A0ABN2NZR8_9ACTN</name>
<keyword evidence="2" id="KW-0479">Metal-binding</keyword>
<gene>
    <name evidence="8" type="ORF">GCM10009737_06520</name>
</gene>
<dbReference type="PANTHER" id="PTHR34820">
    <property type="entry name" value="INNER MEMBRANE PROTEIN YEBZ"/>
    <property type="match status" value="1"/>
</dbReference>
<comment type="caution">
    <text evidence="8">The sequence shown here is derived from an EMBL/GenBank/DDBJ whole genome shotgun (WGS) entry which is preliminary data.</text>
</comment>
<comment type="subcellular location">
    <subcellularLocation>
        <location evidence="1">Cell envelope</location>
    </subcellularLocation>
</comment>
<accession>A0ABN2NZR8</accession>
<keyword evidence="6" id="KW-0812">Transmembrane</keyword>
<organism evidence="8 9">
    <name type="scientific">Nocardioides lentus</name>
    <dbReference type="NCBI Taxonomy" id="338077"/>
    <lineage>
        <taxon>Bacteria</taxon>
        <taxon>Bacillati</taxon>
        <taxon>Actinomycetota</taxon>
        <taxon>Actinomycetes</taxon>
        <taxon>Propionibacteriales</taxon>
        <taxon>Nocardioidaceae</taxon>
        <taxon>Nocardioides</taxon>
    </lineage>
</organism>
<dbReference type="Gene3D" id="2.60.40.1220">
    <property type="match status" value="1"/>
</dbReference>
<evidence type="ECO:0000256" key="1">
    <source>
        <dbReference type="ARBA" id="ARBA00004196"/>
    </source>
</evidence>
<evidence type="ECO:0000256" key="5">
    <source>
        <dbReference type="SAM" id="MobiDB-lite"/>
    </source>
</evidence>
<protein>
    <recommendedName>
        <fullName evidence="7">CopC domain-containing protein</fullName>
    </recommendedName>
</protein>
<dbReference type="InterPro" id="IPR032694">
    <property type="entry name" value="CopC/D"/>
</dbReference>
<evidence type="ECO:0000256" key="4">
    <source>
        <dbReference type="ARBA" id="ARBA00023008"/>
    </source>
</evidence>
<dbReference type="SUPFAM" id="SSF81296">
    <property type="entry name" value="E set domains"/>
    <property type="match status" value="1"/>
</dbReference>
<keyword evidence="3" id="KW-0732">Signal</keyword>
<evidence type="ECO:0000256" key="6">
    <source>
        <dbReference type="SAM" id="Phobius"/>
    </source>
</evidence>
<evidence type="ECO:0000313" key="8">
    <source>
        <dbReference type="EMBL" id="GAA1908229.1"/>
    </source>
</evidence>
<keyword evidence="6" id="KW-0472">Membrane</keyword>
<evidence type="ECO:0000256" key="3">
    <source>
        <dbReference type="ARBA" id="ARBA00022729"/>
    </source>
</evidence>
<evidence type="ECO:0000259" key="7">
    <source>
        <dbReference type="Pfam" id="PF04234"/>
    </source>
</evidence>
<keyword evidence="4" id="KW-0186">Copper</keyword>
<dbReference type="PANTHER" id="PTHR34820:SF4">
    <property type="entry name" value="INNER MEMBRANE PROTEIN YEBZ"/>
    <property type="match status" value="1"/>
</dbReference>
<keyword evidence="6" id="KW-1133">Transmembrane helix</keyword>